<evidence type="ECO:0000313" key="2">
    <source>
        <dbReference type="EMBL" id="GHO58622.1"/>
    </source>
</evidence>
<dbReference type="PANTHER" id="PTHR43441">
    <property type="entry name" value="RIBOSOMAL-PROTEIN-SERINE ACETYLTRANSFERASE"/>
    <property type="match status" value="1"/>
</dbReference>
<organism evidence="2 3">
    <name type="scientific">Ktedonobacter robiniae</name>
    <dbReference type="NCBI Taxonomy" id="2778365"/>
    <lineage>
        <taxon>Bacteria</taxon>
        <taxon>Bacillati</taxon>
        <taxon>Chloroflexota</taxon>
        <taxon>Ktedonobacteria</taxon>
        <taxon>Ktedonobacterales</taxon>
        <taxon>Ktedonobacteraceae</taxon>
        <taxon>Ktedonobacter</taxon>
    </lineage>
</organism>
<dbReference type="PANTHER" id="PTHR43441:SF12">
    <property type="entry name" value="RIBOSOMAL N-ACETYLTRANSFERASE YDAF-RELATED"/>
    <property type="match status" value="1"/>
</dbReference>
<reference evidence="2 3" key="1">
    <citation type="journal article" date="2021" name="Int. J. Syst. Evol. Microbiol.">
        <title>Reticulibacter mediterranei gen. nov., sp. nov., within the new family Reticulibacteraceae fam. nov., and Ktedonospora formicarum gen. nov., sp. nov., Ktedonobacter robiniae sp. nov., Dictyobacter formicarum sp. nov. and Dictyobacter arantiisoli sp. nov., belonging to the class Ktedonobacteria.</title>
        <authorList>
            <person name="Yabe S."/>
            <person name="Zheng Y."/>
            <person name="Wang C.M."/>
            <person name="Sakai Y."/>
            <person name="Abe K."/>
            <person name="Yokota A."/>
            <person name="Donadio S."/>
            <person name="Cavaletti L."/>
            <person name="Monciardini P."/>
        </authorList>
    </citation>
    <scope>NUCLEOTIDE SEQUENCE [LARGE SCALE GENOMIC DNA]</scope>
    <source>
        <strain evidence="2 3">SOSP1-30</strain>
    </source>
</reference>
<dbReference type="Pfam" id="PF13302">
    <property type="entry name" value="Acetyltransf_3"/>
    <property type="match status" value="1"/>
</dbReference>
<dbReference type="Gene3D" id="3.40.630.30">
    <property type="match status" value="1"/>
</dbReference>
<gene>
    <name evidence="2" type="primary">rimL_1</name>
    <name evidence="2" type="ORF">KSB_70970</name>
</gene>
<dbReference type="SUPFAM" id="SSF55729">
    <property type="entry name" value="Acyl-CoA N-acyltransferases (Nat)"/>
    <property type="match status" value="1"/>
</dbReference>
<dbReference type="InterPro" id="IPR051908">
    <property type="entry name" value="Ribosomal_N-acetyltransferase"/>
</dbReference>
<accession>A0ABQ3V1E6</accession>
<sequence>MSSQPTLHIAVDNDIQLRLLELHHAQIYNDLTNRNREALAVWMPWAAYENSLEQTQSFLQYKLRQFADGKGAQFGLWYQDQLVGALGLNDLDREDSKVEIGYWIDTSMQGKGLVTRASRALIAYAFHEYGLNKVEIHCATANKRSRAVAERLGFLHEGTIRQAQRLGDHFVDMAIYGMLASDWREER</sequence>
<feature type="domain" description="N-acetyltransferase" evidence="1">
    <location>
        <begin position="15"/>
        <end position="178"/>
    </location>
</feature>
<protein>
    <submittedName>
        <fullName evidence="2">Ribosomal-protein-L7/L12-serine acetyltransferase</fullName>
    </submittedName>
</protein>
<dbReference type="InterPro" id="IPR016181">
    <property type="entry name" value="Acyl_CoA_acyltransferase"/>
</dbReference>
<dbReference type="EMBL" id="BNJG01000003">
    <property type="protein sequence ID" value="GHO58622.1"/>
    <property type="molecule type" value="Genomic_DNA"/>
</dbReference>
<dbReference type="PROSITE" id="PS51186">
    <property type="entry name" value="GNAT"/>
    <property type="match status" value="1"/>
</dbReference>
<name>A0ABQ3V1E6_9CHLR</name>
<dbReference type="Proteomes" id="UP000654345">
    <property type="component" value="Unassembled WGS sequence"/>
</dbReference>
<evidence type="ECO:0000313" key="3">
    <source>
        <dbReference type="Proteomes" id="UP000654345"/>
    </source>
</evidence>
<keyword evidence="3" id="KW-1185">Reference proteome</keyword>
<comment type="caution">
    <text evidence="2">The sequence shown here is derived from an EMBL/GenBank/DDBJ whole genome shotgun (WGS) entry which is preliminary data.</text>
</comment>
<dbReference type="RefSeq" id="WP_201374884.1">
    <property type="nucleotide sequence ID" value="NZ_BNJG01000003.1"/>
</dbReference>
<proteinExistence type="predicted"/>
<dbReference type="InterPro" id="IPR000182">
    <property type="entry name" value="GNAT_dom"/>
</dbReference>
<evidence type="ECO:0000259" key="1">
    <source>
        <dbReference type="PROSITE" id="PS51186"/>
    </source>
</evidence>